<sequence length="501" mass="55463">MALNRKYAALPDLDSAPDIYETPELTDDNSTVPTTAARTQSDDEFYDVEDDTPGISRSRLRINEARSRFLPANVDANGVDFSDRVDGKRKSYKASSRRQRILQDGTEELGDLSDDDDDESLERRIARLKREVEEAKDEYAKRKTEASAQADDDAAKGDDRLVSLSQVLDEISKPTGRRVTAQASKAVPPTSQEEKPDVPAGDDATYTVTYAPTYEQSHALAKAADFDRRLLMLEKGLGINASLMPEADVNGLPRAILPTLDSMNKQISTLAEASTANLDTISRRVRTLIQEQEKLNDSREKAKSLREELGRGAPTAPAEESEQEAKINALYGILPTIENLTPILPPLLDRLRSLRAIHADAATASDTLSRIEQQQTEMAAELKQWNEGLVKIEAAMKEGSVSIENNKKVMEDPNLQLTSATTAYPPNSSQSKKMDASKQPVKLVKVTRVLGRTGSRGGVTQVRVEFMDDQSRSIIRNVKGPVREDDILCLLESEREARRLR</sequence>
<name>A0ACC0REG9_9HYPO</name>
<proteinExistence type="predicted"/>
<organism evidence="1 2">
    <name type="scientific">Fusarium keratoplasticum</name>
    <dbReference type="NCBI Taxonomy" id="1328300"/>
    <lineage>
        <taxon>Eukaryota</taxon>
        <taxon>Fungi</taxon>
        <taxon>Dikarya</taxon>
        <taxon>Ascomycota</taxon>
        <taxon>Pezizomycotina</taxon>
        <taxon>Sordariomycetes</taxon>
        <taxon>Hypocreomycetidae</taxon>
        <taxon>Hypocreales</taxon>
        <taxon>Nectriaceae</taxon>
        <taxon>Fusarium</taxon>
        <taxon>Fusarium solani species complex</taxon>
    </lineage>
</organism>
<keyword evidence="2" id="KW-1185">Reference proteome</keyword>
<reference evidence="1" key="1">
    <citation type="submission" date="2022-06" db="EMBL/GenBank/DDBJ databases">
        <title>Fusarium solani species complex genomes reveal bases of compartmentalisation and animal pathogenesis.</title>
        <authorList>
            <person name="Tsai I.J."/>
        </authorList>
    </citation>
    <scope>NUCLEOTIDE SEQUENCE</scope>
    <source>
        <strain evidence="1">Fu6.1</strain>
    </source>
</reference>
<evidence type="ECO:0000313" key="1">
    <source>
        <dbReference type="EMBL" id="KAI8683947.1"/>
    </source>
</evidence>
<dbReference type="Proteomes" id="UP001065298">
    <property type="component" value="Chromosome 1"/>
</dbReference>
<evidence type="ECO:0000313" key="2">
    <source>
        <dbReference type="Proteomes" id="UP001065298"/>
    </source>
</evidence>
<protein>
    <submittedName>
        <fullName evidence="1">Uncharacterized protein</fullName>
    </submittedName>
</protein>
<accession>A0ACC0REG9</accession>
<comment type="caution">
    <text evidence="1">The sequence shown here is derived from an EMBL/GenBank/DDBJ whole genome shotgun (WGS) entry which is preliminary data.</text>
</comment>
<gene>
    <name evidence="1" type="ORF">NCS57_00059800</name>
</gene>
<dbReference type="EMBL" id="CM046503">
    <property type="protein sequence ID" value="KAI8683947.1"/>
    <property type="molecule type" value="Genomic_DNA"/>
</dbReference>